<sequence length="287" mass="31165">MSRVQRYRPAWLDAPFAGTEELPVLAKLLPEAGSFGPLRPVTGPGRPEAQQAVALETARAAGDGLGVRVRVLGEWDSRTSDDVRHLLQRSDPVVRVDLLLDLGAVRADRPDAGKEALRALDSLVPLAPWRTAAVLGGGFPHVSADMLDHGLCEVPRTDWRIWHEIGVSGRSYRELLSYRDYGIQPAEAISRAPRSGGGPSWGFLRYTLDGSFVLGRMLASGNTRTARNRAIAHEYLAHPGFRGAAASGGESWLRDCAQGLGRGGTGNFSTWLRVGNLQHMTYAVRQL</sequence>
<accession>A0A0J6XQE6</accession>
<dbReference type="AlphaFoldDB" id="A0A0J6XQE6"/>
<dbReference type="Proteomes" id="UP000035932">
    <property type="component" value="Unassembled WGS sequence"/>
</dbReference>
<protein>
    <submittedName>
        <fullName evidence="1">Uncharacterized protein</fullName>
    </submittedName>
</protein>
<keyword evidence="2" id="KW-1185">Reference proteome</keyword>
<gene>
    <name evidence="1" type="ORF">ACS04_17850</name>
</gene>
<dbReference type="Pfam" id="PF14350">
    <property type="entry name" value="Beta_protein"/>
    <property type="match status" value="1"/>
</dbReference>
<dbReference type="EMBL" id="LFML01000068">
    <property type="protein sequence ID" value="KMO96492.1"/>
    <property type="molecule type" value="Genomic_DNA"/>
</dbReference>
<dbReference type="PATRIC" id="fig|66430.4.peg.6286"/>
<evidence type="ECO:0000313" key="2">
    <source>
        <dbReference type="Proteomes" id="UP000035932"/>
    </source>
</evidence>
<dbReference type="InterPro" id="IPR025683">
    <property type="entry name" value="Protein_beta"/>
</dbReference>
<comment type="caution">
    <text evidence="1">The sequence shown here is derived from an EMBL/GenBank/DDBJ whole genome shotgun (WGS) entry which is preliminary data.</text>
</comment>
<dbReference type="RefSeq" id="WP_048477615.1">
    <property type="nucleotide sequence ID" value="NZ_JBIRUD010000005.1"/>
</dbReference>
<name>A0A0J6XQE6_9ACTN</name>
<proteinExistence type="predicted"/>
<evidence type="ECO:0000313" key="1">
    <source>
        <dbReference type="EMBL" id="KMO96492.1"/>
    </source>
</evidence>
<reference evidence="1 2" key="1">
    <citation type="submission" date="2015-06" db="EMBL/GenBank/DDBJ databases">
        <title>Recapitulation of the evolution of biosynthetic gene clusters reveals hidden chemical diversity on bacterial genomes.</title>
        <authorList>
            <person name="Cruz-Morales P."/>
            <person name="Martinez-Guerrero C."/>
            <person name="Morales-Escalante M.A."/>
            <person name="Yanez-Guerra L.A."/>
            <person name="Kopp J.F."/>
            <person name="Feldmann J."/>
            <person name="Ramos-Aboites H.E."/>
            <person name="Barona-Gomez F."/>
        </authorList>
    </citation>
    <scope>NUCLEOTIDE SEQUENCE [LARGE SCALE GENOMIC DNA]</scope>
    <source>
        <strain evidence="1 2">ATCC 31245</strain>
    </source>
</reference>
<organism evidence="1 2">
    <name type="scientific">Streptomyces roseus</name>
    <dbReference type="NCBI Taxonomy" id="66430"/>
    <lineage>
        <taxon>Bacteria</taxon>
        <taxon>Bacillati</taxon>
        <taxon>Actinomycetota</taxon>
        <taxon>Actinomycetes</taxon>
        <taxon>Kitasatosporales</taxon>
        <taxon>Streptomycetaceae</taxon>
        <taxon>Streptomyces</taxon>
    </lineage>
</organism>